<organism evidence="2 3">
    <name type="scientific">Kalanchoe fedtschenkoi</name>
    <name type="common">Lavender scallops</name>
    <name type="synonym">South American air plant</name>
    <dbReference type="NCBI Taxonomy" id="63787"/>
    <lineage>
        <taxon>Eukaryota</taxon>
        <taxon>Viridiplantae</taxon>
        <taxon>Streptophyta</taxon>
        <taxon>Embryophyta</taxon>
        <taxon>Tracheophyta</taxon>
        <taxon>Spermatophyta</taxon>
        <taxon>Magnoliopsida</taxon>
        <taxon>eudicotyledons</taxon>
        <taxon>Gunneridae</taxon>
        <taxon>Pentapetalae</taxon>
        <taxon>Saxifragales</taxon>
        <taxon>Crassulaceae</taxon>
        <taxon>Kalanchoe</taxon>
    </lineage>
</organism>
<dbReference type="InterPro" id="IPR015424">
    <property type="entry name" value="PyrdxlP-dep_Trfase"/>
</dbReference>
<name>A0A7N0RCW4_KALFE</name>
<feature type="compositionally biased region" description="Basic and acidic residues" evidence="1">
    <location>
        <begin position="397"/>
        <end position="411"/>
    </location>
</feature>
<dbReference type="Gene3D" id="3.40.640.10">
    <property type="entry name" value="Type I PLP-dependent aspartate aminotransferase-like (Major domain)"/>
    <property type="match status" value="1"/>
</dbReference>
<evidence type="ECO:0000313" key="2">
    <source>
        <dbReference type="EnsemblPlants" id="Kaladp0008s0554.1.v1.1.CDS.1"/>
    </source>
</evidence>
<keyword evidence="3" id="KW-1185">Reference proteome</keyword>
<evidence type="ECO:0000256" key="1">
    <source>
        <dbReference type="SAM" id="MobiDB-lite"/>
    </source>
</evidence>
<proteinExistence type="predicted"/>
<evidence type="ECO:0008006" key="4">
    <source>
        <dbReference type="Google" id="ProtNLM"/>
    </source>
</evidence>
<dbReference type="EnsemblPlants" id="Kaladp0008s0554.1.v1.1">
    <property type="protein sequence ID" value="Kaladp0008s0554.1.v1.1.CDS.1"/>
    <property type="gene ID" value="Kaladp0008s0554.v1.1"/>
</dbReference>
<dbReference type="InterPro" id="IPR015421">
    <property type="entry name" value="PyrdxlP-dep_Trfase_major"/>
</dbReference>
<dbReference type="OMA" id="NHNSAHG"/>
<dbReference type="PANTHER" id="PTHR14237:SF88">
    <property type="entry name" value="PYRIDOXAL PHOSPHATE (PLP)-DEPENDENT TRANSFERASES SUPERFAMILY PROTEIN"/>
    <property type="match status" value="1"/>
</dbReference>
<reference evidence="2" key="1">
    <citation type="submission" date="2021-01" db="UniProtKB">
        <authorList>
            <consortium name="EnsemblPlants"/>
        </authorList>
    </citation>
    <scope>IDENTIFICATION</scope>
</reference>
<sequence length="628" mass="70566">MLSCCGAFCLCASDPPCPGAANTSAVCRQQFRAATGSVFGNSTFTNHESLPSLEDSYSQLLRFYPQYSETEMVDRIRDGEYRHLNQSNHVCLDYNGVGLFSYSQVHDQEPAADVASSSSSSNYLGVPMFNISCKSTSLKMQLLRGGRETKLESAIKRRIMDYLGVLEDEYSMVFTANRASAFKLLAESYPFQTSRKLLTVYDYKSEAVEEMIRSSRKRGAETVAAEFVWPRLKICTSKLKKKMVKKTRNKKPKGLFAFPLQSRVTGARYPCLWMSIAKENGWHILFDACALGLKEMNCFGLSLYQPDFIICSFYKVFGDNPSGFGCLFVKKSTISILEASATSSIVSLVPPGKKPLALHDEFESTSNYAIQEDDTDTSCSFSGPIIFSASQSVKTEQGGKSEARKVEDSKPKGVLHASEIEEMEKQPASVSKVATSAADNEHSRFECRGLDHVDTLGLRVIGSRARYLINWLVIALRTLHHPNTEPKIPLVRIYGPKIKFDRSPALAFNIFDWKGAKVEPTLVQKLADRSNISISYAFLQHIQFPNKYRDEKERITEGGSNQLEDTEATKTKHETYIGIKVITAQLGFLTNFEDTYRLWAFVAQFLNADFVEKERWRYTSLNQNTVEI</sequence>
<dbReference type="Proteomes" id="UP000594263">
    <property type="component" value="Unplaced"/>
</dbReference>
<dbReference type="PANTHER" id="PTHR14237">
    <property type="entry name" value="MOLYBDOPTERIN COFACTOR SULFURASE MOSC"/>
    <property type="match status" value="1"/>
</dbReference>
<dbReference type="Gramene" id="Kaladp0008s0554.1.v1.1">
    <property type="protein sequence ID" value="Kaladp0008s0554.1.v1.1.CDS.1"/>
    <property type="gene ID" value="Kaladp0008s0554.v1.1"/>
</dbReference>
<accession>A0A7N0RCW4</accession>
<dbReference type="SUPFAM" id="SSF53383">
    <property type="entry name" value="PLP-dependent transferases"/>
    <property type="match status" value="1"/>
</dbReference>
<feature type="region of interest" description="Disordered" evidence="1">
    <location>
        <begin position="393"/>
        <end position="413"/>
    </location>
</feature>
<evidence type="ECO:0000313" key="3">
    <source>
        <dbReference type="Proteomes" id="UP000594263"/>
    </source>
</evidence>
<dbReference type="AlphaFoldDB" id="A0A7N0RCW4"/>
<protein>
    <recommendedName>
        <fullName evidence="4">Molybdenum cofactor sulfurase</fullName>
    </recommendedName>
</protein>